<gene>
    <name evidence="1" type="ORF">MNB_SUP05-12-1171</name>
</gene>
<accession>A0A1W1DJP7</accession>
<sequence>MEQIKDIGITLDVVLSIPAKSNAEAYEKLDRMDVLKLLQLAVEQCEFNEAKHSTKH</sequence>
<name>A0A1W1DJP7_9ZZZZ</name>
<protein>
    <submittedName>
        <fullName evidence="1">Uncharacterized protein</fullName>
    </submittedName>
</protein>
<organism evidence="1">
    <name type="scientific">hydrothermal vent metagenome</name>
    <dbReference type="NCBI Taxonomy" id="652676"/>
    <lineage>
        <taxon>unclassified sequences</taxon>
        <taxon>metagenomes</taxon>
        <taxon>ecological metagenomes</taxon>
    </lineage>
</organism>
<dbReference type="EMBL" id="FPHT01000181">
    <property type="protein sequence ID" value="SFV81603.1"/>
    <property type="molecule type" value="Genomic_DNA"/>
</dbReference>
<dbReference type="AlphaFoldDB" id="A0A1W1DJP7"/>
<proteinExistence type="predicted"/>
<evidence type="ECO:0000313" key="1">
    <source>
        <dbReference type="EMBL" id="SFV81603.1"/>
    </source>
</evidence>
<reference evidence="1" key="1">
    <citation type="submission" date="2016-10" db="EMBL/GenBank/DDBJ databases">
        <authorList>
            <person name="de Groot N.N."/>
        </authorList>
    </citation>
    <scope>NUCLEOTIDE SEQUENCE</scope>
</reference>